<feature type="compositionally biased region" description="Basic and acidic residues" evidence="3">
    <location>
        <begin position="477"/>
        <end position="493"/>
    </location>
</feature>
<evidence type="ECO:0000313" key="6">
    <source>
        <dbReference type="EMBL" id="OQO06247.1"/>
    </source>
</evidence>
<feature type="region of interest" description="Disordered" evidence="3">
    <location>
        <begin position="107"/>
        <end position="131"/>
    </location>
</feature>
<gene>
    <name evidence="6" type="ORF">B0A48_08835</name>
</gene>
<dbReference type="CDD" id="cd00275">
    <property type="entry name" value="C2_PLC_like"/>
    <property type="match status" value="1"/>
</dbReference>
<dbReference type="GO" id="GO:0004435">
    <property type="term" value="F:phosphatidylinositol-4,5-bisphosphate phospholipase C activity"/>
    <property type="evidence" value="ECO:0007669"/>
    <property type="project" value="UniProtKB-EC"/>
</dbReference>
<dbReference type="AlphaFoldDB" id="A0A1V8T4A6"/>
<feature type="domain" description="PI-PLC Y-box" evidence="5">
    <location>
        <begin position="312"/>
        <end position="427"/>
    </location>
</feature>
<dbReference type="InterPro" id="IPR001192">
    <property type="entry name" value="PI-PLC_fam"/>
</dbReference>
<dbReference type="EMBL" id="NAJO01000017">
    <property type="protein sequence ID" value="OQO06247.1"/>
    <property type="molecule type" value="Genomic_DNA"/>
</dbReference>
<feature type="domain" description="C2" evidence="4">
    <location>
        <begin position="420"/>
        <end position="561"/>
    </location>
</feature>
<dbReference type="OrthoDB" id="269822at2759"/>
<dbReference type="SMART" id="SM00149">
    <property type="entry name" value="PLCYc"/>
    <property type="match status" value="1"/>
</dbReference>
<feature type="compositionally biased region" description="Basic and acidic residues" evidence="3">
    <location>
        <begin position="279"/>
        <end position="292"/>
    </location>
</feature>
<feature type="compositionally biased region" description="Basic and acidic residues" evidence="3">
    <location>
        <begin position="149"/>
        <end position="171"/>
    </location>
</feature>
<dbReference type="PROSITE" id="PS50008">
    <property type="entry name" value="PIPLC_Y_DOMAIN"/>
    <property type="match status" value="1"/>
</dbReference>
<protein>
    <recommendedName>
        <fullName evidence="2">Phosphoinositide phospholipase C</fullName>
        <ecNumber evidence="2">3.1.4.11</ecNumber>
    </recommendedName>
</protein>
<dbReference type="PRINTS" id="PR00390">
    <property type="entry name" value="PHPHLIPASEC"/>
</dbReference>
<dbReference type="SUPFAM" id="SSF49562">
    <property type="entry name" value="C2 domain (Calcium/lipid-binding domain, CaLB)"/>
    <property type="match status" value="1"/>
</dbReference>
<sequence>MASTASDSPELAATVLKHAKAEYEAQLQTGVKHDSFDHFLTTLVSPDASKPSSISTDTSRKISQYFISSSHNTYLTGNQLWSKSSTDAYKDVLKRGCRCIEIDVWDGDSPSSASSSDAEGQTGKPRKESEVKKIRGLFKKGLSKLKSNDRPIKAVQDEAARPESSPGEDHMPTPWRTMSGRAEPKVYHGYTATKEVPFRKVAEVIRDYAFRKSDLPLIVSFEVHTSPEQQEIMVEIINDYWKQYLVPTPSDFSETTPLPTLESLRKRILIKVKYTPPEKADKSLSKTTSHEESSDDETQGEQVKKGTIIGALGRLGVYTRSCHFHGFDQPEAKLPTHIFALGEGKLLDLQEQSPGQVFKHNLDYLMRAYPKGTRVRSNNLDPAPFWRQGIQMVALNWQQMNAAMMLNEAMFTGTGGWVLKPEGYRLENGTLPALKRTDMDLTIRILAAQGLGIEESMPDAYVKCELHVGSQSDDGTSDFRDGGKNKGGEWKRKTSVRHSRDPDFAGEALSFAGVTSVVPELSFVRFKLMDEDRFQQDKMIAWGCYRLDRFRPGLQLLHLSDLSGRGCNARLLINSTMSVVASAQAGQVAS</sequence>
<dbReference type="InterPro" id="IPR017946">
    <property type="entry name" value="PLC-like_Pdiesterase_TIM-brl"/>
</dbReference>
<dbReference type="InterPro" id="IPR000008">
    <property type="entry name" value="C2_dom"/>
</dbReference>
<feature type="region of interest" description="Disordered" evidence="3">
    <location>
        <begin position="149"/>
        <end position="180"/>
    </location>
</feature>
<dbReference type="SMART" id="SM00148">
    <property type="entry name" value="PLCXc"/>
    <property type="match status" value="1"/>
</dbReference>
<evidence type="ECO:0000256" key="3">
    <source>
        <dbReference type="SAM" id="MobiDB-lite"/>
    </source>
</evidence>
<dbReference type="Pfam" id="PF00388">
    <property type="entry name" value="PI-PLC-X"/>
    <property type="match status" value="1"/>
</dbReference>
<dbReference type="InterPro" id="IPR000909">
    <property type="entry name" value="PLipase_C_PInositol-sp_X_dom"/>
</dbReference>
<dbReference type="InParanoid" id="A0A1V8T4A6"/>
<evidence type="ECO:0000259" key="4">
    <source>
        <dbReference type="PROSITE" id="PS50004"/>
    </source>
</evidence>
<keyword evidence="2" id="KW-0443">Lipid metabolism</keyword>
<feature type="compositionally biased region" description="Low complexity" evidence="3">
    <location>
        <begin position="108"/>
        <end position="118"/>
    </location>
</feature>
<dbReference type="SUPFAM" id="SSF51695">
    <property type="entry name" value="PLC-like phosphodiesterases"/>
    <property type="match status" value="1"/>
</dbReference>
<dbReference type="PROSITE" id="PS50007">
    <property type="entry name" value="PIPLC_X_DOMAIN"/>
    <property type="match status" value="1"/>
</dbReference>
<proteinExistence type="predicted"/>
<keyword evidence="2" id="KW-0378">Hydrolase</keyword>
<name>A0A1V8T4A6_9PEZI</name>
<dbReference type="GO" id="GO:0048015">
    <property type="term" value="P:phosphatidylinositol-mediated signaling"/>
    <property type="evidence" value="ECO:0007669"/>
    <property type="project" value="TreeGrafter"/>
</dbReference>
<dbReference type="Pfam" id="PF00387">
    <property type="entry name" value="PI-PLC-Y"/>
    <property type="match status" value="1"/>
</dbReference>
<comment type="caution">
    <text evidence="6">The sequence shown here is derived from an EMBL/GenBank/DDBJ whole genome shotgun (WGS) entry which is preliminary data.</text>
</comment>
<dbReference type="PROSITE" id="PS50004">
    <property type="entry name" value="C2"/>
    <property type="match status" value="1"/>
</dbReference>
<dbReference type="GO" id="GO:0051209">
    <property type="term" value="P:release of sequestered calcium ion into cytosol"/>
    <property type="evidence" value="ECO:0007669"/>
    <property type="project" value="TreeGrafter"/>
</dbReference>
<dbReference type="PANTHER" id="PTHR10336:SF82">
    <property type="entry name" value="PHOSPHOINOSITIDE PHOSPHOLIPASE C"/>
    <property type="match status" value="1"/>
</dbReference>
<keyword evidence="1" id="KW-0807">Transducer</keyword>
<dbReference type="Gene3D" id="2.60.40.150">
    <property type="entry name" value="C2 domain"/>
    <property type="match status" value="1"/>
</dbReference>
<dbReference type="Proteomes" id="UP000192596">
    <property type="component" value="Unassembled WGS sequence"/>
</dbReference>
<organism evidence="6 7">
    <name type="scientific">Cryoendolithus antarcticus</name>
    <dbReference type="NCBI Taxonomy" id="1507870"/>
    <lineage>
        <taxon>Eukaryota</taxon>
        <taxon>Fungi</taxon>
        <taxon>Dikarya</taxon>
        <taxon>Ascomycota</taxon>
        <taxon>Pezizomycotina</taxon>
        <taxon>Dothideomycetes</taxon>
        <taxon>Dothideomycetidae</taxon>
        <taxon>Cladosporiales</taxon>
        <taxon>Cladosporiaceae</taxon>
        <taxon>Cryoendolithus</taxon>
    </lineage>
</organism>
<dbReference type="InterPro" id="IPR001711">
    <property type="entry name" value="PLipase_C_Pinositol-sp_Y"/>
</dbReference>
<evidence type="ECO:0000259" key="5">
    <source>
        <dbReference type="PROSITE" id="PS50008"/>
    </source>
</evidence>
<feature type="region of interest" description="Disordered" evidence="3">
    <location>
        <begin position="279"/>
        <end position="303"/>
    </location>
</feature>
<comment type="catalytic activity">
    <reaction evidence="2">
        <text>a 1,2-diacyl-sn-glycero-3-phospho-(1D-myo-inositol-4,5-bisphosphate) + H2O = 1D-myo-inositol 1,4,5-trisphosphate + a 1,2-diacyl-sn-glycerol + H(+)</text>
        <dbReference type="Rhea" id="RHEA:33179"/>
        <dbReference type="ChEBI" id="CHEBI:15377"/>
        <dbReference type="ChEBI" id="CHEBI:15378"/>
        <dbReference type="ChEBI" id="CHEBI:17815"/>
        <dbReference type="ChEBI" id="CHEBI:58456"/>
        <dbReference type="ChEBI" id="CHEBI:203600"/>
        <dbReference type="EC" id="3.1.4.11"/>
    </reaction>
</comment>
<keyword evidence="2" id="KW-0442">Lipid degradation</keyword>
<dbReference type="Gene3D" id="3.20.20.190">
    <property type="entry name" value="Phosphatidylinositol (PI) phosphodiesterase"/>
    <property type="match status" value="1"/>
</dbReference>
<evidence type="ECO:0000256" key="2">
    <source>
        <dbReference type="RuleBase" id="RU361133"/>
    </source>
</evidence>
<keyword evidence="7" id="KW-1185">Reference proteome</keyword>
<accession>A0A1V8T4A6</accession>
<reference evidence="7" key="1">
    <citation type="submission" date="2017-03" db="EMBL/GenBank/DDBJ databases">
        <title>Genomes of endolithic fungi from Antarctica.</title>
        <authorList>
            <person name="Coleine C."/>
            <person name="Masonjones S."/>
            <person name="Stajich J.E."/>
        </authorList>
    </citation>
    <scope>NUCLEOTIDE SEQUENCE [LARGE SCALE GENOMIC DNA]</scope>
    <source>
        <strain evidence="7">CCFEE 5527</strain>
    </source>
</reference>
<dbReference type="STRING" id="1507870.A0A1V8T4A6"/>
<dbReference type="GO" id="GO:0016042">
    <property type="term" value="P:lipid catabolic process"/>
    <property type="evidence" value="ECO:0007669"/>
    <property type="project" value="UniProtKB-KW"/>
</dbReference>
<feature type="region of interest" description="Disordered" evidence="3">
    <location>
        <begin position="470"/>
        <end position="493"/>
    </location>
</feature>
<evidence type="ECO:0000256" key="1">
    <source>
        <dbReference type="ARBA" id="ARBA00023224"/>
    </source>
</evidence>
<dbReference type="Pfam" id="PF00168">
    <property type="entry name" value="C2"/>
    <property type="match status" value="1"/>
</dbReference>
<dbReference type="PANTHER" id="PTHR10336">
    <property type="entry name" value="PHOSPHOINOSITIDE-SPECIFIC PHOSPHOLIPASE C FAMILY PROTEIN"/>
    <property type="match status" value="1"/>
</dbReference>
<evidence type="ECO:0000313" key="7">
    <source>
        <dbReference type="Proteomes" id="UP000192596"/>
    </source>
</evidence>
<dbReference type="EC" id="3.1.4.11" evidence="2"/>
<dbReference type="InterPro" id="IPR035892">
    <property type="entry name" value="C2_domain_sf"/>
</dbReference>